<accession>A0A1H4G8H1</accession>
<dbReference type="InterPro" id="IPR000073">
    <property type="entry name" value="AB_hydrolase_1"/>
</dbReference>
<dbReference type="SUPFAM" id="SSF53474">
    <property type="entry name" value="alpha/beta-Hydrolases"/>
    <property type="match status" value="1"/>
</dbReference>
<dbReference type="Gene3D" id="3.40.50.1820">
    <property type="entry name" value="alpha/beta hydrolase"/>
    <property type="match status" value="1"/>
</dbReference>
<dbReference type="AlphaFoldDB" id="A0A1H4G8H1"/>
<dbReference type="EMBL" id="FNQM01000043">
    <property type="protein sequence ID" value="SEB05953.1"/>
    <property type="molecule type" value="Genomic_DNA"/>
</dbReference>
<reference evidence="2 3" key="1">
    <citation type="submission" date="2016-10" db="EMBL/GenBank/DDBJ databases">
        <authorList>
            <person name="de Groot N.N."/>
        </authorList>
    </citation>
    <scope>NUCLEOTIDE SEQUENCE [LARGE SCALE GENOMIC DNA]</scope>
    <source>
        <strain evidence="2 3">DSM 15345</strain>
    </source>
</reference>
<proteinExistence type="predicted"/>
<name>A0A1H4G8H1_9RHOB</name>
<dbReference type="RefSeq" id="WP_093256802.1">
    <property type="nucleotide sequence ID" value="NZ_FNQM01000043.1"/>
</dbReference>
<dbReference type="PANTHER" id="PTHR47914:SF1">
    <property type="entry name" value="ALPHA_BETA-HYDROLASES SUPERFAMILY PROTEIN"/>
    <property type="match status" value="1"/>
</dbReference>
<evidence type="ECO:0000259" key="1">
    <source>
        <dbReference type="Pfam" id="PF12697"/>
    </source>
</evidence>
<dbReference type="PANTHER" id="PTHR47914">
    <property type="entry name" value="ALPHA/BETA-HYDROLASES SUPERFAMILY PROTEIN"/>
    <property type="match status" value="1"/>
</dbReference>
<sequence length="283" mass="30061">MTEATLDWRIDGEKLRLGLTRRGDGPLALLLPALSSISTRAEMGPLAERLAPRFQTLAVDWPGFGDLPRPRRAWSRADMAAFLAHLLAEVAPRPALVVAAGHAAGYLLAHPDRDAFDRAALIAPTWRGPLPTMLARRPDWLARVRAAVDAPVIGPMLYALNLSRPVIRRMARGHVYADPAFLAPDRFPAKLAVADAPGARFASVRFVTGALDPFDDGATFRAAGAALGARLTLVWGAETPGKSRAEMGALADAAGVTPTIVAGAKLGVHEERPNETATAILEG</sequence>
<gene>
    <name evidence="2" type="ORF">SAMN05444370_1433</name>
</gene>
<feature type="domain" description="AB hydrolase-1" evidence="1">
    <location>
        <begin position="43"/>
        <end position="278"/>
    </location>
</feature>
<evidence type="ECO:0000313" key="2">
    <source>
        <dbReference type="EMBL" id="SEB05953.1"/>
    </source>
</evidence>
<organism evidence="2 3">
    <name type="scientific">Rubrimonas cliftonensis</name>
    <dbReference type="NCBI Taxonomy" id="89524"/>
    <lineage>
        <taxon>Bacteria</taxon>
        <taxon>Pseudomonadati</taxon>
        <taxon>Pseudomonadota</taxon>
        <taxon>Alphaproteobacteria</taxon>
        <taxon>Rhodobacterales</taxon>
        <taxon>Paracoccaceae</taxon>
        <taxon>Rubrimonas</taxon>
    </lineage>
</organism>
<dbReference type="STRING" id="89524.SAMN05444370_1433"/>
<dbReference type="Proteomes" id="UP000198703">
    <property type="component" value="Unassembled WGS sequence"/>
</dbReference>
<evidence type="ECO:0000313" key="3">
    <source>
        <dbReference type="Proteomes" id="UP000198703"/>
    </source>
</evidence>
<dbReference type="Pfam" id="PF12697">
    <property type="entry name" value="Abhydrolase_6"/>
    <property type="match status" value="1"/>
</dbReference>
<protein>
    <submittedName>
        <fullName evidence="2">Pimeloyl-ACP methyl ester carboxylesterase</fullName>
    </submittedName>
</protein>
<dbReference type="OrthoDB" id="6181537at2"/>
<dbReference type="InterPro" id="IPR029058">
    <property type="entry name" value="AB_hydrolase_fold"/>
</dbReference>
<keyword evidence="3" id="KW-1185">Reference proteome</keyword>